<evidence type="ECO:0008006" key="5">
    <source>
        <dbReference type="Google" id="ProtNLM"/>
    </source>
</evidence>
<feature type="domain" description="WCX" evidence="2">
    <location>
        <begin position="255"/>
        <end position="330"/>
    </location>
</feature>
<name>A0ABQ5ZS35_9GAMM</name>
<feature type="domain" description="WYL" evidence="1">
    <location>
        <begin position="155"/>
        <end position="222"/>
    </location>
</feature>
<comment type="caution">
    <text evidence="3">The sequence shown here is derived from an EMBL/GenBank/DDBJ whole genome shotgun (WGS) entry which is preliminary data.</text>
</comment>
<evidence type="ECO:0000259" key="1">
    <source>
        <dbReference type="Pfam" id="PF13280"/>
    </source>
</evidence>
<evidence type="ECO:0000259" key="2">
    <source>
        <dbReference type="Pfam" id="PF25583"/>
    </source>
</evidence>
<dbReference type="RefSeq" id="WP_027851386.1">
    <property type="nucleotide sequence ID" value="NZ_BSOR01000005.1"/>
</dbReference>
<evidence type="ECO:0000313" key="3">
    <source>
        <dbReference type="EMBL" id="GLR62779.1"/>
    </source>
</evidence>
<dbReference type="InterPro" id="IPR051534">
    <property type="entry name" value="CBASS_pafABC_assoc_protein"/>
</dbReference>
<dbReference type="PANTHER" id="PTHR34580:SF1">
    <property type="entry name" value="PROTEIN PAFC"/>
    <property type="match status" value="1"/>
</dbReference>
<dbReference type="PROSITE" id="PS52050">
    <property type="entry name" value="WYL"/>
    <property type="match status" value="1"/>
</dbReference>
<dbReference type="Pfam" id="PF13280">
    <property type="entry name" value="WYL"/>
    <property type="match status" value="1"/>
</dbReference>
<organism evidence="3 4">
    <name type="scientific">Marinospirillum insulare</name>
    <dbReference type="NCBI Taxonomy" id="217169"/>
    <lineage>
        <taxon>Bacteria</taxon>
        <taxon>Pseudomonadati</taxon>
        <taxon>Pseudomonadota</taxon>
        <taxon>Gammaproteobacteria</taxon>
        <taxon>Oceanospirillales</taxon>
        <taxon>Oceanospirillaceae</taxon>
        <taxon>Marinospirillum</taxon>
    </lineage>
</organism>
<dbReference type="Proteomes" id="UP001156682">
    <property type="component" value="Unassembled WGS sequence"/>
</dbReference>
<dbReference type="EMBL" id="BSOR01000005">
    <property type="protein sequence ID" value="GLR62779.1"/>
    <property type="molecule type" value="Genomic_DNA"/>
</dbReference>
<reference evidence="4" key="1">
    <citation type="journal article" date="2019" name="Int. J. Syst. Evol. Microbiol.">
        <title>The Global Catalogue of Microorganisms (GCM) 10K type strain sequencing project: providing services to taxonomists for standard genome sequencing and annotation.</title>
        <authorList>
            <consortium name="The Broad Institute Genomics Platform"/>
            <consortium name="The Broad Institute Genome Sequencing Center for Infectious Disease"/>
            <person name="Wu L."/>
            <person name="Ma J."/>
        </authorList>
    </citation>
    <scope>NUCLEOTIDE SEQUENCE [LARGE SCALE GENOMIC DNA]</scope>
    <source>
        <strain evidence="4">NBRC 100033</strain>
    </source>
</reference>
<dbReference type="Pfam" id="PF25583">
    <property type="entry name" value="WCX"/>
    <property type="match status" value="1"/>
</dbReference>
<protein>
    <recommendedName>
        <fullName evidence="5">WYL domain-containing protein</fullName>
    </recommendedName>
</protein>
<proteinExistence type="predicted"/>
<dbReference type="PANTHER" id="PTHR34580">
    <property type="match status" value="1"/>
</dbReference>
<accession>A0ABQ5ZS35</accession>
<evidence type="ECO:0000313" key="4">
    <source>
        <dbReference type="Proteomes" id="UP001156682"/>
    </source>
</evidence>
<dbReference type="InterPro" id="IPR026881">
    <property type="entry name" value="WYL_dom"/>
</dbReference>
<keyword evidence="4" id="KW-1185">Reference proteome</keyword>
<sequence length="336" mass="39188">MAEHKDMLLRQLTLLQLIPRMPGRIATTVLRDKLAERGFEVDLRTLQRDLKNKLSLVFPLICHEEERPFRWSFDADAQLNLPSIDTPRALALYMAEEHLKDVLPQTVLDQLNPDFNAARNHLAGLKYNELSHWSEVVRAVPTARLLKPAEIKREVWASVSESLLKHQQLKIVYLSRSKNRVKSMILHPAGLIARDTVSYLVAKVNDYDDFRQFALHRIQECELLEKPARQPNEFCIDTFIDSPSFTRSQDVRKVKLIADIHPQVAWKLTETPLSSRQKIKSIDQPQNWFRLEAKVNQDQETFWWILSLGHRIRVHQPLDWVDEIKASLKETQALYV</sequence>
<gene>
    <name evidence="3" type="ORF">GCM10007878_02140</name>
</gene>
<dbReference type="InterPro" id="IPR057727">
    <property type="entry name" value="WCX_dom"/>
</dbReference>